<dbReference type="AlphaFoldDB" id="A0A6P2I717"/>
<name>A0A6P2I717_9BURK</name>
<dbReference type="EMBL" id="CABVQD010000002">
    <property type="protein sequence ID" value="VWB25083.1"/>
    <property type="molecule type" value="Genomic_DNA"/>
</dbReference>
<sequence>MKRMLLTAFVLAATLGVGHAQTRTFQFGEGQAGMPGAAPQAAASGARPAHRRVAAPSSRHRHAGHPHARRRHVKPTRNGIYTHS</sequence>
<evidence type="ECO:0000256" key="2">
    <source>
        <dbReference type="SAM" id="SignalP"/>
    </source>
</evidence>
<evidence type="ECO:0000313" key="3">
    <source>
        <dbReference type="EMBL" id="VWB25083.1"/>
    </source>
</evidence>
<feature type="region of interest" description="Disordered" evidence="1">
    <location>
        <begin position="30"/>
        <end position="84"/>
    </location>
</feature>
<gene>
    <name evidence="3" type="ORF">BPA30113_00890</name>
</gene>
<feature type="compositionally biased region" description="Low complexity" evidence="1">
    <location>
        <begin position="30"/>
        <end position="47"/>
    </location>
</feature>
<feature type="chain" id="PRO_5044426487" evidence="2">
    <location>
        <begin position="21"/>
        <end position="84"/>
    </location>
</feature>
<evidence type="ECO:0000313" key="4">
    <source>
        <dbReference type="Proteomes" id="UP000494330"/>
    </source>
</evidence>
<protein>
    <submittedName>
        <fullName evidence="3">Uncharacterized protein</fullName>
    </submittedName>
</protein>
<accession>A0A6P2I717</accession>
<feature type="signal peptide" evidence="2">
    <location>
        <begin position="1"/>
        <end position="20"/>
    </location>
</feature>
<organism evidence="3 4">
    <name type="scientific">Burkholderia paludis</name>
    <dbReference type="NCBI Taxonomy" id="1506587"/>
    <lineage>
        <taxon>Bacteria</taxon>
        <taxon>Pseudomonadati</taxon>
        <taxon>Pseudomonadota</taxon>
        <taxon>Betaproteobacteria</taxon>
        <taxon>Burkholderiales</taxon>
        <taxon>Burkholderiaceae</taxon>
        <taxon>Burkholderia</taxon>
        <taxon>Burkholderia cepacia complex</taxon>
    </lineage>
</organism>
<dbReference type="Proteomes" id="UP000494330">
    <property type="component" value="Unassembled WGS sequence"/>
</dbReference>
<reference evidence="3 4" key="1">
    <citation type="submission" date="2019-09" db="EMBL/GenBank/DDBJ databases">
        <authorList>
            <person name="Depoorter E."/>
        </authorList>
    </citation>
    <scope>NUCLEOTIDE SEQUENCE [LARGE SCALE GENOMIC DNA]</scope>
    <source>
        <strain evidence="3">LMG 30113</strain>
    </source>
</reference>
<keyword evidence="2" id="KW-0732">Signal</keyword>
<dbReference type="RefSeq" id="WP_031398690.1">
    <property type="nucleotide sequence ID" value="NZ_CABVQD010000002.1"/>
</dbReference>
<feature type="compositionally biased region" description="Basic residues" evidence="1">
    <location>
        <begin position="48"/>
        <end position="75"/>
    </location>
</feature>
<keyword evidence="4" id="KW-1185">Reference proteome</keyword>
<proteinExistence type="predicted"/>
<evidence type="ECO:0000256" key="1">
    <source>
        <dbReference type="SAM" id="MobiDB-lite"/>
    </source>
</evidence>